<protein>
    <recommendedName>
        <fullName evidence="9">CDP-glycerol glycerophosphotransferase</fullName>
    </recommendedName>
</protein>
<keyword evidence="6" id="KW-0472">Membrane</keyword>
<dbReference type="PANTHER" id="PTHR37316">
    <property type="entry name" value="TEICHOIC ACID GLYCEROL-PHOSPHATE PRIMASE"/>
    <property type="match status" value="1"/>
</dbReference>
<organism evidence="7 8">
    <name type="scientific">Cryptosporangium japonicum</name>
    <dbReference type="NCBI Taxonomy" id="80872"/>
    <lineage>
        <taxon>Bacteria</taxon>
        <taxon>Bacillati</taxon>
        <taxon>Actinomycetota</taxon>
        <taxon>Actinomycetes</taxon>
        <taxon>Cryptosporangiales</taxon>
        <taxon>Cryptosporangiaceae</taxon>
        <taxon>Cryptosporangium</taxon>
    </lineage>
</organism>
<sequence>MRVVFTSFSGRYSSNPRALFEGVRRRRPEWETRWLADPARLGDFPAGVSTVPFGGEACVAALEGADLVISDDHIALDWEKRPGTVYLQTWHGTPLKRIHRDVLWAPPGRIDRLSEDVARWDHLLSPNRVSTPRLRRAFEYTGPIHETGYPRNDVLNSPEAAKVRAEVRAALGIADSTTAVLYTPTWRDDRVFGADGPDFTLAIDPARFADALGGDHVLLLRTHSLVTHRLARSDGGPLVDVSDHPDVAELYLAADVMVTDYSSTMFDFAVTGKPLLFYAYDLDDYRDRLRGFYFDLTADPPGPVLRTEEQVLAALADLDPVVARYRPAYERFRATFGHAEDGHATDRVLDLLG</sequence>
<dbReference type="RefSeq" id="WP_344650758.1">
    <property type="nucleotide sequence ID" value="NZ_BAAAGX010000016.1"/>
</dbReference>
<proteinExistence type="inferred from homology"/>
<evidence type="ECO:0000313" key="7">
    <source>
        <dbReference type="EMBL" id="GAA0253972.1"/>
    </source>
</evidence>
<dbReference type="InterPro" id="IPR007554">
    <property type="entry name" value="Glycerophosphate_synth"/>
</dbReference>
<evidence type="ECO:0008006" key="9">
    <source>
        <dbReference type="Google" id="ProtNLM"/>
    </source>
</evidence>
<accession>A0ABN0UL13</accession>
<name>A0ABN0UL13_9ACTN</name>
<evidence type="ECO:0000256" key="3">
    <source>
        <dbReference type="ARBA" id="ARBA00022475"/>
    </source>
</evidence>
<evidence type="ECO:0000256" key="4">
    <source>
        <dbReference type="ARBA" id="ARBA00022679"/>
    </source>
</evidence>
<dbReference type="PANTHER" id="PTHR37316:SF3">
    <property type="entry name" value="TEICHOIC ACID GLYCEROL-PHOSPHATE TRANSFERASE"/>
    <property type="match status" value="1"/>
</dbReference>
<dbReference type="InterPro" id="IPR051612">
    <property type="entry name" value="Teichoic_Acid_Biosynth"/>
</dbReference>
<evidence type="ECO:0000256" key="1">
    <source>
        <dbReference type="ARBA" id="ARBA00004202"/>
    </source>
</evidence>
<evidence type="ECO:0000313" key="8">
    <source>
        <dbReference type="Proteomes" id="UP001500967"/>
    </source>
</evidence>
<dbReference type="Gene3D" id="3.40.50.11820">
    <property type="match status" value="1"/>
</dbReference>
<dbReference type="InterPro" id="IPR043149">
    <property type="entry name" value="TagF_N"/>
</dbReference>
<comment type="caution">
    <text evidence="7">The sequence shown here is derived from an EMBL/GenBank/DDBJ whole genome shotgun (WGS) entry which is preliminary data.</text>
</comment>
<comment type="subcellular location">
    <subcellularLocation>
        <location evidence="1">Cell membrane</location>
        <topology evidence="1">Peripheral membrane protein</topology>
    </subcellularLocation>
</comment>
<evidence type="ECO:0000256" key="2">
    <source>
        <dbReference type="ARBA" id="ARBA00010488"/>
    </source>
</evidence>
<keyword evidence="4" id="KW-0808">Transferase</keyword>
<evidence type="ECO:0000256" key="5">
    <source>
        <dbReference type="ARBA" id="ARBA00022944"/>
    </source>
</evidence>
<keyword evidence="5" id="KW-0777">Teichoic acid biosynthesis</keyword>
<evidence type="ECO:0000256" key="6">
    <source>
        <dbReference type="ARBA" id="ARBA00023136"/>
    </source>
</evidence>
<keyword evidence="3" id="KW-1003">Cell membrane</keyword>
<comment type="similarity">
    <text evidence="2">Belongs to the CDP-glycerol glycerophosphotransferase family.</text>
</comment>
<dbReference type="SUPFAM" id="SSF53756">
    <property type="entry name" value="UDP-Glycosyltransferase/glycogen phosphorylase"/>
    <property type="match status" value="1"/>
</dbReference>
<dbReference type="Proteomes" id="UP001500967">
    <property type="component" value="Unassembled WGS sequence"/>
</dbReference>
<gene>
    <name evidence="7" type="ORF">GCM10009539_43990</name>
</gene>
<dbReference type="EMBL" id="BAAAGX010000016">
    <property type="protein sequence ID" value="GAA0253972.1"/>
    <property type="molecule type" value="Genomic_DNA"/>
</dbReference>
<reference evidence="7 8" key="1">
    <citation type="journal article" date="2019" name="Int. J. Syst. Evol. Microbiol.">
        <title>The Global Catalogue of Microorganisms (GCM) 10K type strain sequencing project: providing services to taxonomists for standard genome sequencing and annotation.</title>
        <authorList>
            <consortium name="The Broad Institute Genomics Platform"/>
            <consortium name="The Broad Institute Genome Sequencing Center for Infectious Disease"/>
            <person name="Wu L."/>
            <person name="Ma J."/>
        </authorList>
    </citation>
    <scope>NUCLEOTIDE SEQUENCE [LARGE SCALE GENOMIC DNA]</scope>
    <source>
        <strain evidence="7 8">JCM 10425</strain>
    </source>
</reference>
<dbReference type="InterPro" id="IPR043148">
    <property type="entry name" value="TagF_C"/>
</dbReference>
<dbReference type="Gene3D" id="3.40.50.12580">
    <property type="match status" value="1"/>
</dbReference>
<dbReference type="Pfam" id="PF04464">
    <property type="entry name" value="Glyphos_transf"/>
    <property type="match status" value="1"/>
</dbReference>
<keyword evidence="8" id="KW-1185">Reference proteome</keyword>